<proteinExistence type="inferred from homology"/>
<evidence type="ECO:0000313" key="6">
    <source>
        <dbReference type="EMBL" id="MTB70829.1"/>
    </source>
</evidence>
<dbReference type="CDD" id="cd03801">
    <property type="entry name" value="GT4_PimA-like"/>
    <property type="match status" value="1"/>
</dbReference>
<comment type="caution">
    <text evidence="6">The sequence shown here is derived from an EMBL/GenBank/DDBJ whole genome shotgun (WGS) entry which is preliminary data.</text>
</comment>
<dbReference type="InterPro" id="IPR001296">
    <property type="entry name" value="Glyco_trans_1"/>
</dbReference>
<keyword evidence="3 6" id="KW-0808">Transferase</keyword>
<accession>A0A6I3IQ66</accession>
<keyword evidence="2" id="KW-0328">Glycosyltransferase</keyword>
<sequence length="394" mass="43545">MRIAFLSWRDLTHPEGGGAERYAQNVCSGLAARGHDITLLCAAHGDAPEQEHLDGYRILRQGGRASVYPATVRRLRELERTEGHFDVVVDIQNGLPFGSRLGTLSPVVVLVHHVHKEQWPVVFNRAVASVGWFLESRVSPWLYRGCQYVTVSGRTREELVELGVDAGDISVIHNGTDIPWTTRQSRTDHPSLVVLGRLVPHKRVELAIDTAQRLRHRFPGLRLRVVGDGWWRDRIEEHARAVGADDIVDVLGFVDEVTKHHELSSAWVSLAPSLKEGWGLNVIEAAIHGAPTVAFHDAGGLSESVVDGHTGTLAHDLDEFVEATAEILGDRHLRHQMDLAARAHARRFSWGATVDSWERTLARAAAHRPAVAEIDQVVTAPEPVGHRSGWRASA</sequence>
<evidence type="ECO:0000256" key="3">
    <source>
        <dbReference type="ARBA" id="ARBA00022679"/>
    </source>
</evidence>
<reference evidence="6 7" key="1">
    <citation type="submission" date="2019-11" db="EMBL/GenBank/DDBJ databases">
        <title>Whole genome sequencing identifies a novel species of the genus Arsenicicoccus isolated from human blood.</title>
        <authorList>
            <person name="Jeong J.H."/>
            <person name="Kweon O.J."/>
            <person name="Kim H.R."/>
            <person name="Kim T.-H."/>
            <person name="Ha S.-M."/>
            <person name="Lee M.-K."/>
        </authorList>
    </citation>
    <scope>NUCLEOTIDE SEQUENCE [LARGE SCALE GENOMIC DNA]</scope>
    <source>
        <strain evidence="6 7">MKL-02</strain>
    </source>
</reference>
<evidence type="ECO:0000259" key="5">
    <source>
        <dbReference type="Pfam" id="PF13439"/>
    </source>
</evidence>
<dbReference type="RefSeq" id="WP_311966369.1">
    <property type="nucleotide sequence ID" value="NZ_WLVL01000007.1"/>
</dbReference>
<dbReference type="GO" id="GO:0016757">
    <property type="term" value="F:glycosyltransferase activity"/>
    <property type="evidence" value="ECO:0007669"/>
    <property type="project" value="UniProtKB-KW"/>
</dbReference>
<evidence type="ECO:0000259" key="4">
    <source>
        <dbReference type="Pfam" id="PF00534"/>
    </source>
</evidence>
<dbReference type="InterPro" id="IPR028098">
    <property type="entry name" value="Glyco_trans_4-like_N"/>
</dbReference>
<dbReference type="PANTHER" id="PTHR12526">
    <property type="entry name" value="GLYCOSYLTRANSFERASE"/>
    <property type="match status" value="1"/>
</dbReference>
<dbReference type="Pfam" id="PF13439">
    <property type="entry name" value="Glyco_transf_4"/>
    <property type="match status" value="1"/>
</dbReference>
<dbReference type="Pfam" id="PF00534">
    <property type="entry name" value="Glycos_transf_1"/>
    <property type="match status" value="1"/>
</dbReference>
<feature type="domain" description="Glycosyl transferase family 1" evidence="4">
    <location>
        <begin position="186"/>
        <end position="343"/>
    </location>
</feature>
<name>A0A6I3IQ66_9MICO</name>
<organism evidence="6 7">
    <name type="scientific">Arsenicicoccus cauae</name>
    <dbReference type="NCBI Taxonomy" id="2663847"/>
    <lineage>
        <taxon>Bacteria</taxon>
        <taxon>Bacillati</taxon>
        <taxon>Actinomycetota</taxon>
        <taxon>Actinomycetes</taxon>
        <taxon>Micrococcales</taxon>
        <taxon>Intrasporangiaceae</taxon>
        <taxon>Arsenicicoccus</taxon>
    </lineage>
</organism>
<dbReference type="PANTHER" id="PTHR12526:SF640">
    <property type="entry name" value="COLANIC ACID BIOSYNTHESIS GLYCOSYLTRANSFERASE WCAL-RELATED"/>
    <property type="match status" value="1"/>
</dbReference>
<dbReference type="AlphaFoldDB" id="A0A6I3IQ66"/>
<evidence type="ECO:0000256" key="2">
    <source>
        <dbReference type="ARBA" id="ARBA00022676"/>
    </source>
</evidence>
<evidence type="ECO:0000313" key="7">
    <source>
        <dbReference type="Proteomes" id="UP000431092"/>
    </source>
</evidence>
<gene>
    <name evidence="6" type="ORF">GGG17_02335</name>
</gene>
<dbReference type="Gene3D" id="3.40.50.2000">
    <property type="entry name" value="Glycogen Phosphorylase B"/>
    <property type="match status" value="2"/>
</dbReference>
<dbReference type="EMBL" id="WLVL01000007">
    <property type="protein sequence ID" value="MTB70829.1"/>
    <property type="molecule type" value="Genomic_DNA"/>
</dbReference>
<dbReference type="Proteomes" id="UP000431092">
    <property type="component" value="Unassembled WGS sequence"/>
</dbReference>
<protein>
    <submittedName>
        <fullName evidence="6">Glycosyltransferase</fullName>
    </submittedName>
</protein>
<dbReference type="SUPFAM" id="SSF53756">
    <property type="entry name" value="UDP-Glycosyltransferase/glycogen phosphorylase"/>
    <property type="match status" value="1"/>
</dbReference>
<comment type="similarity">
    <text evidence="1">Belongs to the glycosyltransferase group 1 family. Glycosyltransferase 4 subfamily.</text>
</comment>
<feature type="domain" description="Glycosyltransferase subfamily 4-like N-terminal" evidence="5">
    <location>
        <begin position="17"/>
        <end position="178"/>
    </location>
</feature>
<keyword evidence="7" id="KW-1185">Reference proteome</keyword>
<evidence type="ECO:0000256" key="1">
    <source>
        <dbReference type="ARBA" id="ARBA00009481"/>
    </source>
</evidence>